<evidence type="ECO:0000313" key="2">
    <source>
        <dbReference type="Proteomes" id="UP000799421"/>
    </source>
</evidence>
<proteinExistence type="predicted"/>
<dbReference type="Proteomes" id="UP000799421">
    <property type="component" value="Unassembled WGS sequence"/>
</dbReference>
<evidence type="ECO:0000313" key="1">
    <source>
        <dbReference type="EMBL" id="KAF2858033.1"/>
    </source>
</evidence>
<name>A0A6A7BS61_9PEZI</name>
<dbReference type="EMBL" id="MU006019">
    <property type="protein sequence ID" value="KAF2858033.1"/>
    <property type="molecule type" value="Genomic_DNA"/>
</dbReference>
<reference evidence="1" key="1">
    <citation type="journal article" date="2020" name="Stud. Mycol.">
        <title>101 Dothideomycetes genomes: a test case for predicting lifestyles and emergence of pathogens.</title>
        <authorList>
            <person name="Haridas S."/>
            <person name="Albert R."/>
            <person name="Binder M."/>
            <person name="Bloem J."/>
            <person name="Labutti K."/>
            <person name="Salamov A."/>
            <person name="Andreopoulos B."/>
            <person name="Baker S."/>
            <person name="Barry K."/>
            <person name="Bills G."/>
            <person name="Bluhm B."/>
            <person name="Cannon C."/>
            <person name="Castanera R."/>
            <person name="Culley D."/>
            <person name="Daum C."/>
            <person name="Ezra D."/>
            <person name="Gonzalez J."/>
            <person name="Henrissat B."/>
            <person name="Kuo A."/>
            <person name="Liang C."/>
            <person name="Lipzen A."/>
            <person name="Lutzoni F."/>
            <person name="Magnuson J."/>
            <person name="Mondo S."/>
            <person name="Nolan M."/>
            <person name="Ohm R."/>
            <person name="Pangilinan J."/>
            <person name="Park H.-J."/>
            <person name="Ramirez L."/>
            <person name="Alfaro M."/>
            <person name="Sun H."/>
            <person name="Tritt A."/>
            <person name="Yoshinaga Y."/>
            <person name="Zwiers L.-H."/>
            <person name="Turgeon B."/>
            <person name="Goodwin S."/>
            <person name="Spatafora J."/>
            <person name="Crous P."/>
            <person name="Grigoriev I."/>
        </authorList>
    </citation>
    <scope>NUCLEOTIDE SEQUENCE</scope>
    <source>
        <strain evidence="1">CBS 480.64</strain>
    </source>
</reference>
<sequence length="210" mass="23287">MPTRPLSSTNRTSLWQTKSTFIPFNEICDRSYGYVAYNEPHAAGITIPPETPIYNHPIAKPRNAHTKAQFSNLKTQGDCFSPCTIFVPVKATSTLISAFAEERTVEEEIKAEKITAHPDGFQLPVASSSTTGPHDFEGVQDVDFVGMPLTQLGQKWGERVRRCVFRIKKKVSIRLYVQPGLREGNAKDLAVRESASGPVICHRTGVRTAK</sequence>
<dbReference type="AlphaFoldDB" id="A0A6A7BS61"/>
<organism evidence="1 2">
    <name type="scientific">Piedraia hortae CBS 480.64</name>
    <dbReference type="NCBI Taxonomy" id="1314780"/>
    <lineage>
        <taxon>Eukaryota</taxon>
        <taxon>Fungi</taxon>
        <taxon>Dikarya</taxon>
        <taxon>Ascomycota</taxon>
        <taxon>Pezizomycotina</taxon>
        <taxon>Dothideomycetes</taxon>
        <taxon>Dothideomycetidae</taxon>
        <taxon>Capnodiales</taxon>
        <taxon>Piedraiaceae</taxon>
        <taxon>Piedraia</taxon>
    </lineage>
</organism>
<gene>
    <name evidence="1" type="ORF">K470DRAFT_272763</name>
</gene>
<keyword evidence="2" id="KW-1185">Reference proteome</keyword>
<protein>
    <submittedName>
        <fullName evidence="1">Uncharacterized protein</fullName>
    </submittedName>
</protein>
<accession>A0A6A7BS61</accession>